<keyword evidence="1" id="KW-0732">Signal</keyword>
<reference evidence="3" key="1">
    <citation type="submission" date="2025-08" db="UniProtKB">
        <authorList>
            <consortium name="RefSeq"/>
        </authorList>
    </citation>
    <scope>IDENTIFICATION</scope>
</reference>
<feature type="chain" id="PRO_5047000671" evidence="1">
    <location>
        <begin position="23"/>
        <end position="262"/>
    </location>
</feature>
<sequence>MNFIILTLAIFSLQNTFRAASSAKHCLEDNNGNVICEDRMKPDVVSNLVHEIKLNEKPRQGGNGLIINYDVFPQNNEKPRQGGKGLIKNYDGLAQNNEKPRQGGNGLIINYDVFPQNNEKPRQGGKGLIKNYDGLAQNNEKPRQGGNGLIINYDDLPHNNEKLRQGGNGLIINYDGLPQNNEKPRQGGNGLIINYDGFPKNNEKGTRRQRTNGNVLVVMPVNEFKNMVDKQVLSQMKNGKKKLKFPYWLILDIGTRVYDLLT</sequence>
<dbReference type="KEGG" id="bany:112045967"/>
<dbReference type="RefSeq" id="XP_023938160.2">
    <property type="nucleotide sequence ID" value="XM_024082392.2"/>
</dbReference>
<name>A0A6J1MR89_BICAN</name>
<dbReference type="GeneID" id="112045967"/>
<keyword evidence="2" id="KW-1185">Reference proteome</keyword>
<evidence type="ECO:0000256" key="1">
    <source>
        <dbReference type="SAM" id="SignalP"/>
    </source>
</evidence>
<organism evidence="2 3">
    <name type="scientific">Bicyclus anynana</name>
    <name type="common">Squinting bush brown butterfly</name>
    <dbReference type="NCBI Taxonomy" id="110368"/>
    <lineage>
        <taxon>Eukaryota</taxon>
        <taxon>Metazoa</taxon>
        <taxon>Ecdysozoa</taxon>
        <taxon>Arthropoda</taxon>
        <taxon>Hexapoda</taxon>
        <taxon>Insecta</taxon>
        <taxon>Pterygota</taxon>
        <taxon>Neoptera</taxon>
        <taxon>Endopterygota</taxon>
        <taxon>Lepidoptera</taxon>
        <taxon>Glossata</taxon>
        <taxon>Ditrysia</taxon>
        <taxon>Papilionoidea</taxon>
        <taxon>Nymphalidae</taxon>
        <taxon>Satyrinae</taxon>
        <taxon>Satyrini</taxon>
        <taxon>Mycalesina</taxon>
        <taxon>Bicyclus</taxon>
    </lineage>
</organism>
<proteinExistence type="predicted"/>
<dbReference type="AlphaFoldDB" id="A0A6J1MR89"/>
<evidence type="ECO:0000313" key="2">
    <source>
        <dbReference type="Proteomes" id="UP001652582"/>
    </source>
</evidence>
<gene>
    <name evidence="3" type="primary">LOC112045967</name>
</gene>
<evidence type="ECO:0000313" key="3">
    <source>
        <dbReference type="RefSeq" id="XP_023938160.2"/>
    </source>
</evidence>
<protein>
    <submittedName>
        <fullName evidence="3">Uncharacterized protein LOC112045967</fullName>
    </submittedName>
</protein>
<dbReference type="Proteomes" id="UP001652582">
    <property type="component" value="Chromosome 18"/>
</dbReference>
<feature type="signal peptide" evidence="1">
    <location>
        <begin position="1"/>
        <end position="22"/>
    </location>
</feature>
<accession>A0A6J1MR89</accession>